<comment type="similarity">
    <text evidence="2 10">Belongs to the ExbD/TolR family.</text>
</comment>
<dbReference type="Proteomes" id="UP000198816">
    <property type="component" value="Unassembled WGS sequence"/>
</dbReference>
<evidence type="ECO:0000256" key="1">
    <source>
        <dbReference type="ARBA" id="ARBA00004162"/>
    </source>
</evidence>
<evidence type="ECO:0000256" key="10">
    <source>
        <dbReference type="HAMAP-Rule" id="MF_02203"/>
    </source>
</evidence>
<gene>
    <name evidence="10" type="primary">tolR</name>
    <name evidence="11" type="ORF">SAMN05421783_101293</name>
</gene>
<dbReference type="NCBIfam" id="TIGR02801">
    <property type="entry name" value="tolR"/>
    <property type="match status" value="1"/>
</dbReference>
<name>A0A1H2QIZ9_THIRO</name>
<dbReference type="InterPro" id="IPR014168">
    <property type="entry name" value="Tol-Pal_TolR"/>
</dbReference>
<evidence type="ECO:0000256" key="8">
    <source>
        <dbReference type="ARBA" id="ARBA00023136"/>
    </source>
</evidence>
<keyword evidence="4 10" id="KW-0997">Cell inner membrane</keyword>
<dbReference type="AlphaFoldDB" id="A0A1H2QIZ9"/>
<evidence type="ECO:0000256" key="2">
    <source>
        <dbReference type="ARBA" id="ARBA00005811"/>
    </source>
</evidence>
<evidence type="ECO:0000256" key="6">
    <source>
        <dbReference type="ARBA" id="ARBA00022692"/>
    </source>
</evidence>
<dbReference type="STRING" id="1058.SAMN05421783_101293"/>
<evidence type="ECO:0000313" key="12">
    <source>
        <dbReference type="Proteomes" id="UP000198816"/>
    </source>
</evidence>
<dbReference type="PANTHER" id="PTHR30558">
    <property type="entry name" value="EXBD MEMBRANE COMPONENT OF PMF-DRIVEN MACROMOLECULE IMPORT SYSTEM"/>
    <property type="match status" value="1"/>
</dbReference>
<keyword evidence="5 10" id="KW-0132">Cell division</keyword>
<keyword evidence="7 10" id="KW-1133">Transmembrane helix</keyword>
<comment type="subcellular location">
    <subcellularLocation>
        <location evidence="10">Cell inner membrane</location>
        <topology evidence="10">Single-pass membrane protein</topology>
    </subcellularLocation>
    <subcellularLocation>
        <location evidence="1">Cell membrane</location>
        <topology evidence="1">Single-pass membrane protein</topology>
    </subcellularLocation>
</comment>
<organism evidence="11 12">
    <name type="scientific">Thiocapsa roseopersicina</name>
    <dbReference type="NCBI Taxonomy" id="1058"/>
    <lineage>
        <taxon>Bacteria</taxon>
        <taxon>Pseudomonadati</taxon>
        <taxon>Pseudomonadota</taxon>
        <taxon>Gammaproteobacteria</taxon>
        <taxon>Chromatiales</taxon>
        <taxon>Chromatiaceae</taxon>
        <taxon>Thiocapsa</taxon>
    </lineage>
</organism>
<evidence type="ECO:0000313" key="11">
    <source>
        <dbReference type="EMBL" id="SDW07055.1"/>
    </source>
</evidence>
<keyword evidence="12" id="KW-1185">Reference proteome</keyword>
<reference evidence="12" key="1">
    <citation type="submission" date="2016-10" db="EMBL/GenBank/DDBJ databases">
        <authorList>
            <person name="Varghese N."/>
            <person name="Submissions S."/>
        </authorList>
    </citation>
    <scope>NUCLEOTIDE SEQUENCE [LARGE SCALE GENOMIC DNA]</scope>
    <source>
        <strain evidence="12">DSM 217</strain>
    </source>
</reference>
<evidence type="ECO:0000256" key="7">
    <source>
        <dbReference type="ARBA" id="ARBA00022989"/>
    </source>
</evidence>
<evidence type="ECO:0000256" key="4">
    <source>
        <dbReference type="ARBA" id="ARBA00022519"/>
    </source>
</evidence>
<dbReference type="EMBL" id="FNNZ01000001">
    <property type="protein sequence ID" value="SDW07055.1"/>
    <property type="molecule type" value="Genomic_DNA"/>
</dbReference>
<evidence type="ECO:0000256" key="9">
    <source>
        <dbReference type="ARBA" id="ARBA00023306"/>
    </source>
</evidence>
<dbReference type="OrthoDB" id="9798629at2"/>
<dbReference type="PANTHER" id="PTHR30558:SF7">
    <property type="entry name" value="TOL-PAL SYSTEM PROTEIN TOLR"/>
    <property type="match status" value="1"/>
</dbReference>
<feature type="transmembrane region" description="Helical" evidence="10">
    <location>
        <begin position="21"/>
        <end position="40"/>
    </location>
</feature>
<dbReference type="GO" id="GO:0015031">
    <property type="term" value="P:protein transport"/>
    <property type="evidence" value="ECO:0007669"/>
    <property type="project" value="InterPro"/>
</dbReference>
<dbReference type="InterPro" id="IPR003400">
    <property type="entry name" value="ExbD"/>
</dbReference>
<comment type="function">
    <text evidence="10">Part of the Tol-Pal system, which plays a role in outer membrane invagination during cell division and is important for maintaining outer membrane integrity.</text>
</comment>
<protein>
    <recommendedName>
        <fullName evidence="10">Tol-Pal system protein TolR</fullName>
    </recommendedName>
</protein>
<sequence>MLKRTRSRQRRRPMAEINVVPYIDVMLVLLVIFMVTAPLITQGVKVALPQEKAGGIPSPTTESLIITVDEFGDYYIDIGDEKNAPASEQILFDRIRVVLEYTPETPILVRADHRVDYGRVVRAMVVAQAAGAPEVGLVTVPPERRER</sequence>
<keyword evidence="8 10" id="KW-0472">Membrane</keyword>
<keyword evidence="9 10" id="KW-0131">Cell cycle</keyword>
<evidence type="ECO:0000256" key="5">
    <source>
        <dbReference type="ARBA" id="ARBA00022618"/>
    </source>
</evidence>
<dbReference type="GO" id="GO:0051301">
    <property type="term" value="P:cell division"/>
    <property type="evidence" value="ECO:0007669"/>
    <property type="project" value="UniProtKB-UniRule"/>
</dbReference>
<proteinExistence type="inferred from homology"/>
<comment type="subunit">
    <text evidence="10">The Tol-Pal system is composed of five core proteins: the inner membrane proteins TolA, TolQ and TolR, the periplasmic protein TolB and the outer membrane protein Pal. They form a network linking the inner and outer membranes and the peptidoglycan layer.</text>
</comment>
<keyword evidence="3 10" id="KW-1003">Cell membrane</keyword>
<dbReference type="Gene3D" id="3.30.420.270">
    <property type="match status" value="1"/>
</dbReference>
<dbReference type="GO" id="GO:0005886">
    <property type="term" value="C:plasma membrane"/>
    <property type="evidence" value="ECO:0007669"/>
    <property type="project" value="UniProtKB-SubCell"/>
</dbReference>
<dbReference type="RefSeq" id="WP_093027393.1">
    <property type="nucleotide sequence ID" value="NZ_FNNZ01000001.1"/>
</dbReference>
<dbReference type="HAMAP" id="MF_02203">
    <property type="entry name" value="TolR"/>
    <property type="match status" value="1"/>
</dbReference>
<accession>A0A1H2QIZ9</accession>
<evidence type="ECO:0000256" key="3">
    <source>
        <dbReference type="ARBA" id="ARBA00022475"/>
    </source>
</evidence>
<dbReference type="GO" id="GO:0022857">
    <property type="term" value="F:transmembrane transporter activity"/>
    <property type="evidence" value="ECO:0007669"/>
    <property type="project" value="InterPro"/>
</dbReference>
<keyword evidence="6 10" id="KW-0812">Transmembrane</keyword>
<dbReference type="Pfam" id="PF02472">
    <property type="entry name" value="ExbD"/>
    <property type="match status" value="1"/>
</dbReference>